<dbReference type="EMBL" id="RQVQ01000019">
    <property type="protein sequence ID" value="RRJ90136.1"/>
    <property type="molecule type" value="Genomic_DNA"/>
</dbReference>
<feature type="transmembrane region" description="Helical" evidence="1">
    <location>
        <begin position="37"/>
        <end position="56"/>
    </location>
</feature>
<protein>
    <submittedName>
        <fullName evidence="2">Monovalent cation/H(+) antiporter subunit G</fullName>
    </submittedName>
</protein>
<keyword evidence="3" id="KW-1185">Reference proteome</keyword>
<dbReference type="GO" id="GO:0015385">
    <property type="term" value="F:sodium:proton antiporter activity"/>
    <property type="evidence" value="ECO:0007669"/>
    <property type="project" value="TreeGrafter"/>
</dbReference>
<feature type="transmembrane region" description="Helical" evidence="1">
    <location>
        <begin position="68"/>
        <end position="88"/>
    </location>
</feature>
<accession>A0A3P3W838</accession>
<keyword evidence="1" id="KW-1133">Transmembrane helix</keyword>
<evidence type="ECO:0000256" key="1">
    <source>
        <dbReference type="SAM" id="Phobius"/>
    </source>
</evidence>
<dbReference type="NCBIfam" id="NF009314">
    <property type="entry name" value="PRK12674.1-2"/>
    <property type="match status" value="1"/>
</dbReference>
<keyword evidence="1" id="KW-0812">Transmembrane</keyword>
<dbReference type="AlphaFoldDB" id="A0A3P3W838"/>
<dbReference type="PANTHER" id="PTHR34703:SF1">
    <property type="entry name" value="ANTIPORTER SUBUNIT MNHG2-RELATED"/>
    <property type="match status" value="1"/>
</dbReference>
<sequence>MTDILIMILSTLGALFILVASVGIYKMPDFYSRLSVTIKAATLGIGAILIASALFFAEFSVTTKTISIIFFLFLTAPVAGYLIGKVAYVNGTKLWKHSIIDEMKDDPDSFCTQVKEKEEEVLPKSESKK</sequence>
<name>A0A3P3W838_9FLAO</name>
<dbReference type="Pfam" id="PF03334">
    <property type="entry name" value="PhaG_MnhG_YufB"/>
    <property type="match status" value="1"/>
</dbReference>
<evidence type="ECO:0000313" key="3">
    <source>
        <dbReference type="Proteomes" id="UP000275719"/>
    </source>
</evidence>
<gene>
    <name evidence="2" type="ORF">EG240_09710</name>
</gene>
<keyword evidence="1" id="KW-0472">Membrane</keyword>
<reference evidence="2 3" key="1">
    <citation type="submission" date="2018-11" db="EMBL/GenBank/DDBJ databases">
        <title>Flavobacterium sp. nov., YIM 102701-2 draft genome.</title>
        <authorList>
            <person name="Li G."/>
            <person name="Jiang Y."/>
        </authorList>
    </citation>
    <scope>NUCLEOTIDE SEQUENCE [LARGE SCALE GENOMIC DNA]</scope>
    <source>
        <strain evidence="2 3">YIM 102701-2</strain>
    </source>
</reference>
<organism evidence="2 3">
    <name type="scientific">Paenimyroides tangerinum</name>
    <dbReference type="NCBI Taxonomy" id="2488728"/>
    <lineage>
        <taxon>Bacteria</taxon>
        <taxon>Pseudomonadati</taxon>
        <taxon>Bacteroidota</taxon>
        <taxon>Flavobacteriia</taxon>
        <taxon>Flavobacteriales</taxon>
        <taxon>Flavobacteriaceae</taxon>
        <taxon>Paenimyroides</taxon>
    </lineage>
</organism>
<dbReference type="InterPro" id="IPR005133">
    <property type="entry name" value="PhaG_MnhG_YufB"/>
</dbReference>
<dbReference type="PANTHER" id="PTHR34703">
    <property type="entry name" value="ANTIPORTER SUBUNIT MNHG2-RELATED"/>
    <property type="match status" value="1"/>
</dbReference>
<dbReference type="Proteomes" id="UP000275719">
    <property type="component" value="Unassembled WGS sequence"/>
</dbReference>
<feature type="transmembrane region" description="Helical" evidence="1">
    <location>
        <begin position="6"/>
        <end position="25"/>
    </location>
</feature>
<evidence type="ECO:0000313" key="2">
    <source>
        <dbReference type="EMBL" id="RRJ90136.1"/>
    </source>
</evidence>
<dbReference type="OrthoDB" id="9806575at2"/>
<dbReference type="RefSeq" id="WP_125019203.1">
    <property type="nucleotide sequence ID" value="NZ_RQVQ01000019.1"/>
</dbReference>
<proteinExistence type="predicted"/>
<comment type="caution">
    <text evidence="2">The sequence shown here is derived from an EMBL/GenBank/DDBJ whole genome shotgun (WGS) entry which is preliminary data.</text>
</comment>
<dbReference type="NCBIfam" id="TIGR01300">
    <property type="entry name" value="CPA3_mnhG_phaG"/>
    <property type="match status" value="1"/>
</dbReference>